<keyword evidence="6" id="KW-0496">Mitochondrion</keyword>
<dbReference type="OrthoDB" id="411785at2759"/>
<evidence type="ECO:0000256" key="1">
    <source>
        <dbReference type="ARBA" id="ARBA00008361"/>
    </source>
</evidence>
<keyword evidence="3" id="KW-0808">Transferase</keyword>
<dbReference type="CDD" id="cd02440">
    <property type="entry name" value="AdoMet_MTases"/>
    <property type="match status" value="1"/>
</dbReference>
<dbReference type="GO" id="GO:0008757">
    <property type="term" value="F:S-adenosylmethionine-dependent methyltransferase activity"/>
    <property type="evidence" value="ECO:0007669"/>
    <property type="project" value="InterPro"/>
</dbReference>
<dbReference type="STRING" id="37360.A0A0G4IK05"/>
<dbReference type="OMA" id="MSAFQTG"/>
<keyword evidence="7" id="KW-1185">Reference proteome</keyword>
<organism evidence="5 7">
    <name type="scientific">Plasmodiophora brassicae</name>
    <name type="common">Clubroot disease agent</name>
    <dbReference type="NCBI Taxonomy" id="37360"/>
    <lineage>
        <taxon>Eukaryota</taxon>
        <taxon>Sar</taxon>
        <taxon>Rhizaria</taxon>
        <taxon>Endomyxa</taxon>
        <taxon>Phytomyxea</taxon>
        <taxon>Plasmodiophorida</taxon>
        <taxon>Plasmodiophoridae</taxon>
        <taxon>Plasmodiophora</taxon>
    </lineage>
</organism>
<protein>
    <recommendedName>
        <fullName evidence="4">Methyltransferase type 11 domain-containing protein</fullName>
    </recommendedName>
</protein>
<evidence type="ECO:0000313" key="5">
    <source>
        <dbReference type="EMBL" id="CEO95425.1"/>
    </source>
</evidence>
<dbReference type="FunFam" id="3.40.50.150:FF:000217">
    <property type="entry name" value="Methyltransferase protein 13"/>
    <property type="match status" value="1"/>
</dbReference>
<gene>
    <name evidence="5" type="ORF">PBRA_004151</name>
    <name evidence="6" type="ORF">PLBR_LOCUS7516</name>
</gene>
<feature type="domain" description="Methyltransferase type 11" evidence="4">
    <location>
        <begin position="48"/>
        <end position="150"/>
    </location>
</feature>
<evidence type="ECO:0000256" key="2">
    <source>
        <dbReference type="ARBA" id="ARBA00022603"/>
    </source>
</evidence>
<dbReference type="Gene3D" id="3.40.50.150">
    <property type="entry name" value="Vaccinia Virus protein VP39"/>
    <property type="match status" value="1"/>
</dbReference>
<geneLocation type="mitochondrion" evidence="6"/>
<dbReference type="Proteomes" id="UP000290189">
    <property type="component" value="Unassembled WGS sequence"/>
</dbReference>
<dbReference type="Proteomes" id="UP000039324">
    <property type="component" value="Unassembled WGS sequence"/>
</dbReference>
<dbReference type="AlphaFoldDB" id="A0A0G4IK05"/>
<dbReference type="InterPro" id="IPR013216">
    <property type="entry name" value="Methyltransf_11"/>
</dbReference>
<comment type="similarity">
    <text evidence="1">Belongs to the methyltransferase superfamily.</text>
</comment>
<evidence type="ECO:0000313" key="7">
    <source>
        <dbReference type="Proteomes" id="UP000039324"/>
    </source>
</evidence>
<evidence type="ECO:0000313" key="6">
    <source>
        <dbReference type="EMBL" id="SPR00301.1"/>
    </source>
</evidence>
<evidence type="ECO:0000259" key="4">
    <source>
        <dbReference type="Pfam" id="PF08241"/>
    </source>
</evidence>
<evidence type="ECO:0000256" key="3">
    <source>
        <dbReference type="ARBA" id="ARBA00022679"/>
    </source>
</evidence>
<dbReference type="InterPro" id="IPR029063">
    <property type="entry name" value="SAM-dependent_MTases_sf"/>
</dbReference>
<reference evidence="6 8" key="2">
    <citation type="submission" date="2018-03" db="EMBL/GenBank/DDBJ databases">
        <authorList>
            <person name="Fogelqvist J."/>
        </authorList>
    </citation>
    <scope>NUCLEOTIDE SEQUENCE [LARGE SCALE GENOMIC DNA]</scope>
</reference>
<dbReference type="InterPro" id="IPR051419">
    <property type="entry name" value="Lys/N-term_MeTrsfase_sf"/>
</dbReference>
<proteinExistence type="inferred from homology"/>
<keyword evidence="2" id="KW-0489">Methyltransferase</keyword>
<dbReference type="SUPFAM" id="SSF53335">
    <property type="entry name" value="S-adenosyl-L-methionine-dependent methyltransferases"/>
    <property type="match status" value="1"/>
</dbReference>
<dbReference type="GO" id="GO:0032259">
    <property type="term" value="P:methylation"/>
    <property type="evidence" value="ECO:0007669"/>
    <property type="project" value="UniProtKB-KW"/>
</dbReference>
<sequence>MCADYHLQAYWERRYEKEPDSFEWYQNYAALKPHIYPYVSEQPRTALLHVGCGNSRLGEGLYRDGITHIVNIDSCRTVIDVMNNKHKLLIEMKYLTMDVRDLKFDDETFDVCLDKGTLDCFACGEDAATEVSTMLKEVNRVLKPGGVYICISFGTPNTRAHYFQAVPAWTLESTVTIDKPKQSYEADLVDLVHYIYVLRKQDKVAAPASEPGRNLEPGNE</sequence>
<accession>A0A0G4IK05</accession>
<dbReference type="EMBL" id="OVEO01000014">
    <property type="protein sequence ID" value="SPR00301.1"/>
    <property type="molecule type" value="Genomic_DNA"/>
</dbReference>
<dbReference type="Pfam" id="PF08241">
    <property type="entry name" value="Methyltransf_11"/>
    <property type="match status" value="1"/>
</dbReference>
<name>A0A0G4IK05_PLABS</name>
<evidence type="ECO:0000313" key="8">
    <source>
        <dbReference type="Proteomes" id="UP000290189"/>
    </source>
</evidence>
<dbReference type="EMBL" id="CDSF01000024">
    <property type="protein sequence ID" value="CEO95425.1"/>
    <property type="molecule type" value="Genomic_DNA"/>
</dbReference>
<dbReference type="PANTHER" id="PTHR12176">
    <property type="entry name" value="SAM-DEPENDENT METHYLTRANSFERASE SUPERFAMILY PROTEIN"/>
    <property type="match status" value="1"/>
</dbReference>
<reference evidence="5 7" key="1">
    <citation type="submission" date="2015-02" db="EMBL/GenBank/DDBJ databases">
        <authorList>
            <person name="Chooi Y.-H."/>
        </authorList>
    </citation>
    <scope>NUCLEOTIDE SEQUENCE [LARGE SCALE GENOMIC DNA]</scope>
    <source>
        <strain evidence="5">E3</strain>
    </source>
</reference>